<keyword evidence="14" id="KW-1185">Reference proteome</keyword>
<evidence type="ECO:0000313" key="13">
    <source>
        <dbReference type="EMBL" id="GMM53507.1"/>
    </source>
</evidence>
<keyword evidence="4" id="KW-0507">mRNA processing</keyword>
<dbReference type="SMART" id="SM00739">
    <property type="entry name" value="KOW"/>
    <property type="match status" value="4"/>
</dbReference>
<dbReference type="CDD" id="cd06083">
    <property type="entry name" value="KOW_Spt5_3"/>
    <property type="match status" value="1"/>
</dbReference>
<dbReference type="InterPro" id="IPR041977">
    <property type="entry name" value="KOW_Spt5_4"/>
</dbReference>
<dbReference type="CDD" id="cd06081">
    <property type="entry name" value="KOW_Spt5_1"/>
    <property type="match status" value="1"/>
</dbReference>
<feature type="compositionally biased region" description="Gly residues" evidence="9">
    <location>
        <begin position="920"/>
        <end position="932"/>
    </location>
</feature>
<dbReference type="GO" id="GO:0006368">
    <property type="term" value="P:transcription elongation by RNA polymerase II"/>
    <property type="evidence" value="ECO:0007669"/>
    <property type="project" value="TreeGrafter"/>
</dbReference>
<dbReference type="InterPro" id="IPR005824">
    <property type="entry name" value="KOW"/>
</dbReference>
<dbReference type="FunFam" id="2.30.30.30:FF:000063">
    <property type="entry name" value="Transcription elongation factor SPT5"/>
    <property type="match status" value="1"/>
</dbReference>
<dbReference type="GO" id="GO:0032044">
    <property type="term" value="C:DSIF complex"/>
    <property type="evidence" value="ECO:0007669"/>
    <property type="project" value="TreeGrafter"/>
</dbReference>
<evidence type="ECO:0000259" key="12">
    <source>
        <dbReference type="SMART" id="SM01104"/>
    </source>
</evidence>
<feature type="compositionally biased region" description="Low complexity" evidence="9">
    <location>
        <begin position="67"/>
        <end position="85"/>
    </location>
</feature>
<dbReference type="Gene3D" id="2.30.30.30">
    <property type="match status" value="3"/>
</dbReference>
<dbReference type="SUPFAM" id="SSF50104">
    <property type="entry name" value="Translation proteins SH3-like domain"/>
    <property type="match status" value="1"/>
</dbReference>
<reference evidence="13 14" key="1">
    <citation type="journal article" date="2023" name="Elife">
        <title>Identification of key yeast species and microbe-microbe interactions impacting larval growth of Drosophila in the wild.</title>
        <authorList>
            <person name="Mure A."/>
            <person name="Sugiura Y."/>
            <person name="Maeda R."/>
            <person name="Honda K."/>
            <person name="Sakurai N."/>
            <person name="Takahashi Y."/>
            <person name="Watada M."/>
            <person name="Katoh T."/>
            <person name="Gotoh A."/>
            <person name="Gotoh Y."/>
            <person name="Taniguchi I."/>
            <person name="Nakamura K."/>
            <person name="Hayashi T."/>
            <person name="Katayama T."/>
            <person name="Uemura T."/>
            <person name="Hattori Y."/>
        </authorList>
    </citation>
    <scope>NUCLEOTIDE SEQUENCE [LARGE SCALE GENOMIC DNA]</scope>
    <source>
        <strain evidence="13 14">KH-74</strain>
    </source>
</reference>
<keyword evidence="13" id="KW-0648">Protein biosynthesis</keyword>
<feature type="domain" description="KOW" evidence="11">
    <location>
        <begin position="557"/>
        <end position="584"/>
    </location>
</feature>
<dbReference type="Pfam" id="PF23291">
    <property type="entry name" value="KOW4_SPT5"/>
    <property type="match status" value="1"/>
</dbReference>
<feature type="compositionally biased region" description="Polar residues" evidence="9">
    <location>
        <begin position="24"/>
        <end position="37"/>
    </location>
</feature>
<dbReference type="InterPro" id="IPR041978">
    <property type="entry name" value="KOW_Spt5_5"/>
</dbReference>
<feature type="compositionally biased region" description="Basic and acidic residues" evidence="9">
    <location>
        <begin position="178"/>
        <end position="219"/>
    </location>
</feature>
<dbReference type="PANTHER" id="PTHR11125:SF7">
    <property type="entry name" value="TRANSCRIPTION ELONGATION FACTOR SPT5"/>
    <property type="match status" value="1"/>
</dbReference>
<feature type="domain" description="NusG-like N-terminal" evidence="10">
    <location>
        <begin position="257"/>
        <end position="348"/>
    </location>
</feature>
<feature type="compositionally biased region" description="Polar residues" evidence="9">
    <location>
        <begin position="994"/>
        <end position="1015"/>
    </location>
</feature>
<dbReference type="InterPro" id="IPR039385">
    <property type="entry name" value="NGN_Euk"/>
</dbReference>
<dbReference type="PANTHER" id="PTHR11125">
    <property type="entry name" value="SUPPRESSOR OF TY 5"/>
    <property type="match status" value="1"/>
</dbReference>
<feature type="region of interest" description="Disordered" evidence="9">
    <location>
        <begin position="1"/>
        <end position="219"/>
    </location>
</feature>
<dbReference type="GO" id="GO:0006357">
    <property type="term" value="P:regulation of transcription by RNA polymerase II"/>
    <property type="evidence" value="ECO:0007669"/>
    <property type="project" value="InterPro"/>
</dbReference>
<evidence type="ECO:0000256" key="3">
    <source>
        <dbReference type="ARBA" id="ARBA00020181"/>
    </source>
</evidence>
<keyword evidence="6 8" id="KW-0539">Nucleus</keyword>
<keyword evidence="13" id="KW-0251">Elongation factor</keyword>
<feature type="compositionally biased region" description="Low complexity" evidence="9">
    <location>
        <begin position="1016"/>
        <end position="1026"/>
    </location>
</feature>
<dbReference type="InterPro" id="IPR041973">
    <property type="entry name" value="KOW_Spt5_1"/>
</dbReference>
<evidence type="ECO:0000256" key="1">
    <source>
        <dbReference type="ARBA" id="ARBA00004123"/>
    </source>
</evidence>
<dbReference type="CDD" id="cd09888">
    <property type="entry name" value="NGN_Euk"/>
    <property type="match status" value="1"/>
</dbReference>
<feature type="compositionally biased region" description="Low complexity" evidence="9">
    <location>
        <begin position="901"/>
        <end position="919"/>
    </location>
</feature>
<evidence type="ECO:0000256" key="4">
    <source>
        <dbReference type="ARBA" id="ARBA00022664"/>
    </source>
</evidence>
<dbReference type="CDD" id="cd06082">
    <property type="entry name" value="KOW_Spt5_2"/>
    <property type="match status" value="1"/>
</dbReference>
<dbReference type="InterPro" id="IPR005100">
    <property type="entry name" value="NGN-domain"/>
</dbReference>
<dbReference type="InterPro" id="IPR014722">
    <property type="entry name" value="Rib_uL2_dom2"/>
</dbReference>
<dbReference type="CDD" id="cd06085">
    <property type="entry name" value="KOW_Spt5_5"/>
    <property type="match status" value="1"/>
</dbReference>
<dbReference type="InterPro" id="IPR057936">
    <property type="entry name" value="KOWx_Spt5"/>
</dbReference>
<feature type="compositionally biased region" description="Polar residues" evidence="9">
    <location>
        <begin position="95"/>
        <end position="108"/>
    </location>
</feature>
<dbReference type="Pfam" id="PF03439">
    <property type="entry name" value="Spt5-NGN"/>
    <property type="match status" value="1"/>
</dbReference>
<feature type="compositionally biased region" description="Acidic residues" evidence="9">
    <location>
        <begin position="117"/>
        <end position="143"/>
    </location>
</feature>
<dbReference type="InterPro" id="IPR041975">
    <property type="entry name" value="KOW_Spt5_2"/>
</dbReference>
<dbReference type="Pfam" id="PF23037">
    <property type="entry name" value="KOWx_SPT5"/>
    <property type="match status" value="1"/>
</dbReference>
<feature type="compositionally biased region" description="Basic and acidic residues" evidence="9">
    <location>
        <begin position="42"/>
        <end position="66"/>
    </location>
</feature>
<dbReference type="Pfam" id="PF11942">
    <property type="entry name" value="Spt5_N"/>
    <property type="match status" value="1"/>
</dbReference>
<dbReference type="FunFam" id="2.30.30.30:FF:000058">
    <property type="entry name" value="Transcription elongation factor SPT5"/>
    <property type="match status" value="1"/>
</dbReference>
<feature type="compositionally biased region" description="Acidic residues" evidence="9">
    <location>
        <begin position="160"/>
        <end position="177"/>
    </location>
</feature>
<evidence type="ECO:0000256" key="5">
    <source>
        <dbReference type="ARBA" id="ARBA00023163"/>
    </source>
</evidence>
<protein>
    <recommendedName>
        <fullName evidence="3 8">Transcription elongation factor SPT5</fullName>
    </recommendedName>
</protein>
<dbReference type="GO" id="GO:0003729">
    <property type="term" value="F:mRNA binding"/>
    <property type="evidence" value="ECO:0007669"/>
    <property type="project" value="TreeGrafter"/>
</dbReference>
<dbReference type="InterPro" id="IPR036735">
    <property type="entry name" value="NGN_dom_sf"/>
</dbReference>
<feature type="domain" description="KOW" evidence="11">
    <location>
        <begin position="771"/>
        <end position="798"/>
    </location>
</feature>
<dbReference type="FunFam" id="3.30.70.940:FF:000005">
    <property type="entry name" value="Transcription elongation factor SPT5"/>
    <property type="match status" value="1"/>
</dbReference>
<evidence type="ECO:0000256" key="2">
    <source>
        <dbReference type="ARBA" id="ARBA00006956"/>
    </source>
</evidence>
<dbReference type="GO" id="GO:0032784">
    <property type="term" value="P:regulation of DNA-templated transcription elongation"/>
    <property type="evidence" value="ECO:0007669"/>
    <property type="project" value="InterPro"/>
</dbReference>
<dbReference type="InterPro" id="IPR008991">
    <property type="entry name" value="Translation_prot_SH3-like_sf"/>
</dbReference>
<comment type="function">
    <text evidence="7 8">The SPT4-SPT5 complex mediates both activation and inhibition of transcription elongation, and plays a role in pre-mRNA processing. This complex seems to be important for the stability of the RNA polymerase II elongation machinery on the chromatin template but not for the inherent ability of this machinery to translocate down the gene.</text>
</comment>
<feature type="domain" description="Spt5 C-terminal" evidence="12">
    <location>
        <begin position="872"/>
        <end position="1013"/>
    </location>
</feature>
<dbReference type="InterPro" id="IPR039659">
    <property type="entry name" value="SPT5"/>
</dbReference>
<dbReference type="InterPro" id="IPR022581">
    <property type="entry name" value="Spt5_N"/>
</dbReference>
<dbReference type="InterPro" id="IPR006645">
    <property type="entry name" value="NGN-like_dom"/>
</dbReference>
<evidence type="ECO:0000313" key="14">
    <source>
        <dbReference type="Proteomes" id="UP001377567"/>
    </source>
</evidence>
<sequence>MSESTEPVQNTADQQGSAGAPPNAGQSTETQPTTDTVNAPKVESDPSAELKRTHEAMSTATEERTESAAPAASATTGTTDSPAASVDIKRDDENTISASEDTPNPTSPAATTAAAAEETENNDNEDGDDNDDDDDDEEDEDEDVGPRKRQRQERNRFLDIEAEVSDDEDEDEDEEESELVREGFITRDDEHEEEGGHGRDRLHRELDQDMNKSSEEEAQRLAKELRERYGRSSSKQYRAAAQDGYVPQRFLLPSVDTATVWGVRCRPGKEKELVKKLFKKKLNLDRAMGKKKLKILAIFQRDNYHGRIYIEAPKQSVIEKFCNGVPDIYVNQKLLIPVQELPLLLKPNKSDDVTLEEGNYVRIKRGIYKGDLAIIDQISENNLEVMLKIVPRLDYGKFDEIDPTTNQRKPRRATFANRAPPQLFNPTMALRLDQANLYKRDDHHFTYKNEDYVDGYLYKSFRIQYIETKNITPTVEELARFSSKDGAVDLSKISQSLKKAQASKVTFQTGDRVEILNGEQRGSKGTITKTTTEIATVRLPQFPTKPLEFPILSLRKIFEPGDHVTVINGDHQGDAGLVLIVKQGQVTFMSNQTRQEVTITANNLSKSIDSTPTSSEYALHDIVELSAKNVACIIQAGHDIFKVLDESGKVFTINKGSILNKVETGRLRIATIDSKGNEIKIGDSVIEKLGARREGQILFIQNQQVFVVSKKIIENAGVFVLNTSNIEAVASKGNMLNNSLDLSKMNPDIISKMGPPSAAMARPQQNGPAREVAIGKTVRIRSAGYKGQLGIVKDVNGDKATIELHSKNKHITVDKRKLTYYNREGGEGISYDELVNRRGRVPRGRMGPSYVSAGAPMAAGGPGMDGSSSLPGGMTPGWNNAFDGGKTPAVNAGGPGGASAWGGASSWGGQANGGASTWGPSGGSSAWGGQGTGATSTWGGASSWGNKSSYGGASTWASGGDSNGAASTWGGGAASAYGGASTWGNKEGGASAWGGNQNKTNDQASQHNGGNTSTWGNNQNQGAQGNRSAWGNQSQHQSGGNSTWGSN</sequence>
<dbReference type="GO" id="GO:0003746">
    <property type="term" value="F:translation elongation factor activity"/>
    <property type="evidence" value="ECO:0007669"/>
    <property type="project" value="UniProtKB-KW"/>
</dbReference>
<feature type="compositionally biased region" description="Polar residues" evidence="9">
    <location>
        <begin position="1027"/>
        <end position="1047"/>
    </location>
</feature>
<comment type="caution">
    <text evidence="13">The sequence shown here is derived from an EMBL/GenBank/DDBJ whole genome shotgun (WGS) entry which is preliminary data.</text>
</comment>
<feature type="domain" description="KOW" evidence="11">
    <location>
        <begin position="354"/>
        <end position="381"/>
    </location>
</feature>
<feature type="domain" description="KOW" evidence="11">
    <location>
        <begin position="506"/>
        <end position="533"/>
    </location>
</feature>
<dbReference type="Proteomes" id="UP001377567">
    <property type="component" value="Unassembled WGS sequence"/>
</dbReference>
<dbReference type="Gene3D" id="3.30.70.940">
    <property type="entry name" value="NusG, N-terminal domain"/>
    <property type="match status" value="1"/>
</dbReference>
<evidence type="ECO:0000256" key="9">
    <source>
        <dbReference type="SAM" id="MobiDB-lite"/>
    </source>
</evidence>
<dbReference type="InterPro" id="IPR041976">
    <property type="entry name" value="KOW_Spt5_3"/>
</dbReference>
<dbReference type="Pfam" id="PF23042">
    <property type="entry name" value="KOW1_SPT5"/>
    <property type="match status" value="1"/>
</dbReference>
<evidence type="ECO:0000259" key="10">
    <source>
        <dbReference type="SMART" id="SM00738"/>
    </source>
</evidence>
<comment type="subcellular location">
    <subcellularLocation>
        <location evidence="1 8">Nucleus</location>
    </subcellularLocation>
</comment>
<accession>A0AAV5RQH4</accession>
<evidence type="ECO:0000256" key="8">
    <source>
        <dbReference type="PIRNR" id="PIRNR036945"/>
    </source>
</evidence>
<dbReference type="SMART" id="SM00738">
    <property type="entry name" value="NGN"/>
    <property type="match status" value="1"/>
</dbReference>
<dbReference type="PIRSF" id="PIRSF036945">
    <property type="entry name" value="Spt5"/>
    <property type="match status" value="1"/>
</dbReference>
<comment type="similarity">
    <text evidence="2 8">Belongs to the SPT5 family.</text>
</comment>
<dbReference type="AlphaFoldDB" id="A0AAV5RQH4"/>
<organism evidence="13 14">
    <name type="scientific">Maudiozyma humilis</name>
    <name type="common">Sour dough yeast</name>
    <name type="synonym">Kazachstania humilis</name>
    <dbReference type="NCBI Taxonomy" id="51915"/>
    <lineage>
        <taxon>Eukaryota</taxon>
        <taxon>Fungi</taxon>
        <taxon>Dikarya</taxon>
        <taxon>Ascomycota</taxon>
        <taxon>Saccharomycotina</taxon>
        <taxon>Saccharomycetes</taxon>
        <taxon>Saccharomycetales</taxon>
        <taxon>Saccharomycetaceae</taxon>
        <taxon>Maudiozyma</taxon>
    </lineage>
</organism>
<evidence type="ECO:0000256" key="7">
    <source>
        <dbReference type="ARBA" id="ARBA00024691"/>
    </source>
</evidence>
<feature type="region of interest" description="Disordered" evidence="9">
    <location>
        <begin position="985"/>
        <end position="1047"/>
    </location>
</feature>
<dbReference type="GO" id="GO:0006397">
    <property type="term" value="P:mRNA processing"/>
    <property type="evidence" value="ECO:0007669"/>
    <property type="project" value="UniProtKB-KW"/>
</dbReference>
<name>A0AAV5RQH4_MAUHU</name>
<dbReference type="InterPro" id="IPR017071">
    <property type="entry name" value="TF_Spt5_eukaryote"/>
</dbReference>
<dbReference type="EMBL" id="BTGD01000001">
    <property type="protein sequence ID" value="GMM53507.1"/>
    <property type="molecule type" value="Genomic_DNA"/>
</dbReference>
<feature type="region of interest" description="Disordered" evidence="9">
    <location>
        <begin position="886"/>
        <end position="941"/>
    </location>
</feature>
<keyword evidence="5 8" id="KW-0804">Transcription</keyword>
<dbReference type="CDD" id="cd06084">
    <property type="entry name" value="KOW_Spt5_4"/>
    <property type="match status" value="1"/>
</dbReference>
<evidence type="ECO:0000256" key="6">
    <source>
        <dbReference type="ARBA" id="ARBA00023242"/>
    </source>
</evidence>
<proteinExistence type="inferred from homology"/>
<evidence type="ECO:0000259" key="11">
    <source>
        <dbReference type="SMART" id="SM00739"/>
    </source>
</evidence>
<dbReference type="SMART" id="SM01104">
    <property type="entry name" value="CTD"/>
    <property type="match status" value="1"/>
</dbReference>
<dbReference type="Pfam" id="PF23290">
    <property type="entry name" value="KOW5_SPT5"/>
    <property type="match status" value="1"/>
</dbReference>
<feature type="compositionally biased region" description="Polar residues" evidence="9">
    <location>
        <begin position="1"/>
        <end position="17"/>
    </location>
</feature>
<dbReference type="InterPro" id="IPR024945">
    <property type="entry name" value="Spt5_C_dom"/>
</dbReference>
<gene>
    <name evidence="13" type="ORF">DAKH74_001230</name>
</gene>